<dbReference type="InterPro" id="IPR011761">
    <property type="entry name" value="ATP-grasp"/>
</dbReference>
<keyword evidence="1" id="KW-0067">ATP-binding</keyword>
<dbReference type="PIRSF" id="PIRSF016766">
    <property type="entry name" value="UCP016766_ATPgrasp"/>
    <property type="match status" value="1"/>
</dbReference>
<dbReference type="GO" id="GO:0005524">
    <property type="term" value="F:ATP binding"/>
    <property type="evidence" value="ECO:0007669"/>
    <property type="project" value="UniProtKB-UniRule"/>
</dbReference>
<dbReference type="Pfam" id="PF02655">
    <property type="entry name" value="ATP-grasp_3"/>
    <property type="match status" value="1"/>
</dbReference>
<dbReference type="Gene3D" id="3.40.50.11770">
    <property type="match status" value="1"/>
</dbReference>
<proteinExistence type="predicted"/>
<feature type="domain" description="ATP-grasp" evidence="2">
    <location>
        <begin position="132"/>
        <end position="312"/>
    </location>
</feature>
<name>A0A2R5F2J6_9PROT</name>
<dbReference type="OrthoDB" id="271331at2"/>
<dbReference type="InterPro" id="IPR040803">
    <property type="entry name" value="MfnD_preATP-grasp"/>
</dbReference>
<organism evidence="3 4">
    <name type="scientific">Novimethylophilus kurashikiensis</name>
    <dbReference type="NCBI Taxonomy" id="1825523"/>
    <lineage>
        <taxon>Bacteria</taxon>
        <taxon>Pseudomonadati</taxon>
        <taxon>Pseudomonadota</taxon>
        <taxon>Betaproteobacteria</taxon>
        <taxon>Nitrosomonadales</taxon>
        <taxon>Methylophilaceae</taxon>
        <taxon>Novimethylophilus</taxon>
    </lineage>
</organism>
<comment type="caution">
    <text evidence="3">The sequence shown here is derived from an EMBL/GenBank/DDBJ whole genome shotgun (WGS) entry which is preliminary data.</text>
</comment>
<keyword evidence="1" id="KW-0547">Nucleotide-binding</keyword>
<dbReference type="SUPFAM" id="SSF56059">
    <property type="entry name" value="Glutathione synthetase ATP-binding domain-like"/>
    <property type="match status" value="1"/>
</dbReference>
<evidence type="ECO:0000256" key="1">
    <source>
        <dbReference type="PROSITE-ProRule" id="PRU00409"/>
    </source>
</evidence>
<sequence length="333" mass="36408">MTGMVSNLKVFVCEFITGGGLYNAPLPDSLAREGQAMLEAMLHDIGAIPGVSLTTTRDIRLPVLEMAGIEVIQVAGDIDQCWTQCIDEADLVWAVAPESGGELQRLASMAQHKWLGCSPEAIRLATSKSATAHRLRAHGVPTVATFFPDDNGWIGASEKWVAKPDDGVGCGDMRIFDDAELLKEWLNDGRTDTHVIQPWLPGEATSLSMLCRDGIAQLLSCNRQLIETCQGEFHYRGSRLNDFSAHWDVFQALASQVAAAMPELYGYVGVDAMLHQGQLTVLEVNPRLTTSYAGLRQAIGLNPAELLLDLHYNGRFVETGLFQRNIVEVNVDD</sequence>
<dbReference type="Pfam" id="PF18301">
    <property type="entry name" value="preATP-grasp_3"/>
    <property type="match status" value="1"/>
</dbReference>
<evidence type="ECO:0000259" key="2">
    <source>
        <dbReference type="PROSITE" id="PS50975"/>
    </source>
</evidence>
<evidence type="ECO:0000313" key="3">
    <source>
        <dbReference type="EMBL" id="GBG12817.1"/>
    </source>
</evidence>
<dbReference type="GO" id="GO:0046872">
    <property type="term" value="F:metal ion binding"/>
    <property type="evidence" value="ECO:0007669"/>
    <property type="project" value="InterPro"/>
</dbReference>
<dbReference type="AlphaFoldDB" id="A0A2R5F2J6"/>
<reference evidence="3 4" key="1">
    <citation type="journal article" date="2018" name="Environ. Microbiol.">
        <title>Isolation and genomic characterization of Novimethylophilus kurashikiensis gen. nov. sp. nov., a new lanthanide-dependent methylotrophic species of Methylophilaceae.</title>
        <authorList>
            <person name="Lv H."/>
            <person name="Sahin N."/>
            <person name="Tani A."/>
        </authorList>
    </citation>
    <scope>NUCLEOTIDE SEQUENCE [LARGE SCALE GENOMIC DNA]</scope>
    <source>
        <strain evidence="3 4">La2-4</strain>
    </source>
</reference>
<dbReference type="InterPro" id="IPR003806">
    <property type="entry name" value="ATP-grasp_PylC-type"/>
</dbReference>
<dbReference type="Proteomes" id="UP000245081">
    <property type="component" value="Unassembled WGS sequence"/>
</dbReference>
<gene>
    <name evidence="3" type="ORF">NMK_0351</name>
</gene>
<dbReference type="PROSITE" id="PS50975">
    <property type="entry name" value="ATP_GRASP"/>
    <property type="match status" value="1"/>
</dbReference>
<protein>
    <recommendedName>
        <fullName evidence="2">ATP-grasp domain-containing protein</fullName>
    </recommendedName>
</protein>
<keyword evidence="4" id="KW-1185">Reference proteome</keyword>
<dbReference type="InterPro" id="IPR024710">
    <property type="entry name" value="MfnD"/>
</dbReference>
<accession>A0A2R5F2J6</accession>
<dbReference type="EMBL" id="BDOQ01000002">
    <property type="protein sequence ID" value="GBG12817.1"/>
    <property type="molecule type" value="Genomic_DNA"/>
</dbReference>
<dbReference type="Gene3D" id="3.30.470.20">
    <property type="entry name" value="ATP-grasp fold, B domain"/>
    <property type="match status" value="1"/>
</dbReference>
<evidence type="ECO:0000313" key="4">
    <source>
        <dbReference type="Proteomes" id="UP000245081"/>
    </source>
</evidence>